<sequence>METSRHFKPPWTVVRENSECYVVKDANGVTLAWVYCRDDTQRYSFGVSKLSSDEARRIGKAIARIPEFMMPRQGFYPRGGGPRWRADRPYHVALEDRYIREHWDEIDALCKLNNLPFNATGEVIENGGVWRVHEFTWQMDAILFWARFEGRWLRGTEFHFPELPENLPSLKPLTNWPKFNPRNLR</sequence>
<evidence type="ECO:0000313" key="1">
    <source>
        <dbReference type="EMBL" id="SED24787.1"/>
    </source>
</evidence>
<dbReference type="EMBL" id="FNTH01000001">
    <property type="protein sequence ID" value="SED24787.1"/>
    <property type="molecule type" value="Genomic_DNA"/>
</dbReference>
<name>A0A1H4Z497_9BRAD</name>
<dbReference type="Proteomes" id="UP000198992">
    <property type="component" value="Unassembled WGS sequence"/>
</dbReference>
<dbReference type="OrthoDB" id="8216299at2"/>
<accession>A0A1H4Z497</accession>
<protein>
    <submittedName>
        <fullName evidence="1">Uncharacterized protein</fullName>
    </submittedName>
</protein>
<gene>
    <name evidence="1" type="ORF">SAMN05444164_4217</name>
</gene>
<organism evidence="1 2">
    <name type="scientific">Bradyrhizobium erythrophlei</name>
    <dbReference type="NCBI Taxonomy" id="1437360"/>
    <lineage>
        <taxon>Bacteria</taxon>
        <taxon>Pseudomonadati</taxon>
        <taxon>Pseudomonadota</taxon>
        <taxon>Alphaproteobacteria</taxon>
        <taxon>Hyphomicrobiales</taxon>
        <taxon>Nitrobacteraceae</taxon>
        <taxon>Bradyrhizobium</taxon>
    </lineage>
</organism>
<dbReference type="AlphaFoldDB" id="A0A1H4Z497"/>
<evidence type="ECO:0000313" key="2">
    <source>
        <dbReference type="Proteomes" id="UP000198992"/>
    </source>
</evidence>
<proteinExistence type="predicted"/>
<reference evidence="1 2" key="1">
    <citation type="submission" date="2016-10" db="EMBL/GenBank/DDBJ databases">
        <authorList>
            <person name="de Groot N.N."/>
        </authorList>
    </citation>
    <scope>NUCLEOTIDE SEQUENCE [LARGE SCALE GENOMIC DNA]</scope>
    <source>
        <strain evidence="1 2">MT12</strain>
    </source>
</reference>